<evidence type="ECO:0000313" key="2">
    <source>
        <dbReference type="WBParaSite" id="PSAMB.scaffold320size56813.g4666.t1"/>
    </source>
</evidence>
<organism evidence="1 2">
    <name type="scientific">Plectus sambesii</name>
    <dbReference type="NCBI Taxonomy" id="2011161"/>
    <lineage>
        <taxon>Eukaryota</taxon>
        <taxon>Metazoa</taxon>
        <taxon>Ecdysozoa</taxon>
        <taxon>Nematoda</taxon>
        <taxon>Chromadorea</taxon>
        <taxon>Plectida</taxon>
        <taxon>Plectina</taxon>
        <taxon>Plectoidea</taxon>
        <taxon>Plectidae</taxon>
        <taxon>Plectus</taxon>
    </lineage>
</organism>
<dbReference type="AlphaFoldDB" id="A0A914W7W7"/>
<evidence type="ECO:0000313" key="1">
    <source>
        <dbReference type="Proteomes" id="UP000887566"/>
    </source>
</evidence>
<reference evidence="2" key="1">
    <citation type="submission" date="2022-11" db="UniProtKB">
        <authorList>
            <consortium name="WormBaseParasite"/>
        </authorList>
    </citation>
    <scope>IDENTIFICATION</scope>
</reference>
<protein>
    <submittedName>
        <fullName evidence="2">Uncharacterized protein</fullName>
    </submittedName>
</protein>
<name>A0A914W7W7_9BILA</name>
<dbReference type="WBParaSite" id="PSAMB.scaffold320size56813.g4666.t1">
    <property type="protein sequence ID" value="PSAMB.scaffold320size56813.g4666.t1"/>
    <property type="gene ID" value="PSAMB.scaffold320size56813.g4666"/>
</dbReference>
<proteinExistence type="predicted"/>
<accession>A0A914W7W7</accession>
<dbReference type="Proteomes" id="UP000887566">
    <property type="component" value="Unplaced"/>
</dbReference>
<keyword evidence="1" id="KW-1185">Reference proteome</keyword>
<sequence length="165" mass="17771">MAKLVDSSACFLARIENSFWAKEVKVNESYTITRPTLTPTGVMLVGDAVSVCRGMAGGVYGFSAAKDLGAMLEAVDRRLTKRIATLKELGINSGLHSIRAKIMKVGSLRTVKTRNGTETNQLTIDVRDGIELTLWGSPAGATFAFVQLGGCFSFSGWWQGNSFAQ</sequence>